<protein>
    <submittedName>
        <fullName evidence="9">Putative cinnamyl alcohol dehydrogenase 6</fullName>
    </submittedName>
</protein>
<feature type="region of interest" description="Disordered" evidence="6">
    <location>
        <begin position="409"/>
        <end position="445"/>
    </location>
</feature>
<evidence type="ECO:0000256" key="1">
    <source>
        <dbReference type="ARBA" id="ARBA00001947"/>
    </source>
</evidence>
<dbReference type="AlphaFoldDB" id="A0A2I0VPN7"/>
<dbReference type="Pfam" id="PF00107">
    <property type="entry name" value="ADH_zinc_N"/>
    <property type="match status" value="1"/>
</dbReference>
<gene>
    <name evidence="9" type="primary">CAD6</name>
    <name evidence="9" type="ORF">MA16_Dca023981</name>
</gene>
<name>A0A2I0VPN7_9ASPA</name>
<dbReference type="PANTHER" id="PTHR42683">
    <property type="entry name" value="ALDEHYDE REDUCTASE"/>
    <property type="match status" value="1"/>
</dbReference>
<evidence type="ECO:0000256" key="2">
    <source>
        <dbReference type="ARBA" id="ARBA00011738"/>
    </source>
</evidence>
<evidence type="ECO:0000256" key="3">
    <source>
        <dbReference type="ARBA" id="ARBA00022723"/>
    </source>
</evidence>
<evidence type="ECO:0000256" key="4">
    <source>
        <dbReference type="ARBA" id="ARBA00022833"/>
    </source>
</evidence>
<feature type="domain" description="Alcohol dehydrogenase-like N-terminal" evidence="8">
    <location>
        <begin position="472"/>
        <end position="562"/>
    </location>
</feature>
<feature type="domain" description="Alcohol dehydrogenase-like C-terminal" evidence="7">
    <location>
        <begin position="622"/>
        <end position="692"/>
    </location>
</feature>
<keyword evidence="5" id="KW-0560">Oxidoreductase</keyword>
<reference evidence="9 10" key="2">
    <citation type="journal article" date="2017" name="Nature">
        <title>The Apostasia genome and the evolution of orchids.</title>
        <authorList>
            <person name="Zhang G.Q."/>
            <person name="Liu K.W."/>
            <person name="Li Z."/>
            <person name="Lohaus R."/>
            <person name="Hsiao Y.Y."/>
            <person name="Niu S.C."/>
            <person name="Wang J.Y."/>
            <person name="Lin Y.C."/>
            <person name="Xu Q."/>
            <person name="Chen L.J."/>
            <person name="Yoshida K."/>
            <person name="Fujiwara S."/>
            <person name="Wang Z.W."/>
            <person name="Zhang Y.Q."/>
            <person name="Mitsuda N."/>
            <person name="Wang M."/>
            <person name="Liu G.H."/>
            <person name="Pecoraro L."/>
            <person name="Huang H.X."/>
            <person name="Xiao X.J."/>
            <person name="Lin M."/>
            <person name="Wu X.Y."/>
            <person name="Wu W.L."/>
            <person name="Chen Y.Y."/>
            <person name="Chang S.B."/>
            <person name="Sakamoto S."/>
            <person name="Ohme-Takagi M."/>
            <person name="Yagi M."/>
            <person name="Zeng S.J."/>
            <person name="Shen C.Y."/>
            <person name="Yeh C.M."/>
            <person name="Luo Y.B."/>
            <person name="Tsai W.C."/>
            <person name="Van de Peer Y."/>
            <person name="Liu Z.J."/>
        </authorList>
    </citation>
    <scope>NUCLEOTIDE SEQUENCE [LARGE SCALE GENOMIC DNA]</scope>
    <source>
        <tissue evidence="9">The whole plant</tissue>
    </source>
</reference>
<keyword evidence="4" id="KW-0862">Zinc</keyword>
<dbReference type="Pfam" id="PF08240">
    <property type="entry name" value="ADH_N"/>
    <property type="match status" value="1"/>
</dbReference>
<sequence length="738" mass="81900">MADKPSRALVIYGDGLASLVLPSHNNLHSFASWAACGFLSLRASPPSETEDETICRDLAQLLDAYDFYLSEKRGEAKEAVFKTVSERLKKDYLLFMGLRAAMITSCPSVQSLGRKLGFHVLHDDELVIEDDLNTKTLEEVPERLDIASKLLHLLGFSRNDVLENYDFDLVFLHIKTFEKSGEKKETVASNVDVNGLNNLVGKILEKSHPGSTIGSRLHFSIVLSYGYVSEDDQFCSLVSSSLTETNSDLSLLCPCQSYTMKGGHKLDDIRHHHPMLIGQWQEGLTRRDTAKTFFFEDFKKNGASHAILSDRFLHEIAFRLWKAPNPNSRSEKNPSSSVLAIPKECSIAVAAPKANPDRRPFVITSVMFELWISTLPKASQLETLVTYIWIVNIFVFHLSSDATNLIITPTEPRNETEQERGRRRRRRRGRAEAEQERERAKKKKVLKMTETTPNHTQTVKGWAARDSSGKITPFVFKRRHEITGVVINVGNNATEFKLGDKVGVGCLAASCLKCEMCQANEENYCDDIQLTYGGIYWDGSITYGGYSTMIVSHKRFVVKMPENLPLDAAAPLLCAGITMFSPMKQNGMLDQPGKRLGIVGLGGLGHIGVKLGKAFGLHAARKSLDFILDTVSAQHPLGPLLELLKVGGTLVLVGVAEKPLPLPSFPLLFGRRKVVGSLIGGMKETQEMMDLCGKHNITCDIETVKPEGINEAMERLAKNDVRYRFVIDIASSSSNGVL</sequence>
<dbReference type="InterPro" id="IPR036291">
    <property type="entry name" value="NAD(P)-bd_dom_sf"/>
</dbReference>
<dbReference type="InterPro" id="IPR013149">
    <property type="entry name" value="ADH-like_C"/>
</dbReference>
<dbReference type="InterPro" id="IPR013154">
    <property type="entry name" value="ADH-like_N"/>
</dbReference>
<dbReference type="Proteomes" id="UP000233837">
    <property type="component" value="Unassembled WGS sequence"/>
</dbReference>
<dbReference type="CDD" id="cd05283">
    <property type="entry name" value="CAD1"/>
    <property type="match status" value="1"/>
</dbReference>
<comment type="cofactor">
    <cofactor evidence="1">
        <name>Zn(2+)</name>
        <dbReference type="ChEBI" id="CHEBI:29105"/>
    </cofactor>
</comment>
<dbReference type="STRING" id="906689.A0A2I0VPN7"/>
<dbReference type="InterPro" id="IPR011032">
    <property type="entry name" value="GroES-like_sf"/>
</dbReference>
<proteinExistence type="predicted"/>
<dbReference type="FunFam" id="3.40.50.720:FF:001451">
    <property type="entry name" value="Putative cinnamyl alcohol dehydrogenase 6"/>
    <property type="match status" value="1"/>
</dbReference>
<evidence type="ECO:0000256" key="6">
    <source>
        <dbReference type="SAM" id="MobiDB-lite"/>
    </source>
</evidence>
<evidence type="ECO:0000256" key="5">
    <source>
        <dbReference type="ARBA" id="ARBA00023002"/>
    </source>
</evidence>
<accession>A0A2I0VPN7</accession>
<comment type="subunit">
    <text evidence="2">Homodimer.</text>
</comment>
<reference evidence="9 10" key="1">
    <citation type="journal article" date="2016" name="Sci. Rep.">
        <title>The Dendrobium catenatum Lindl. genome sequence provides insights into polysaccharide synthase, floral development and adaptive evolution.</title>
        <authorList>
            <person name="Zhang G.Q."/>
            <person name="Xu Q."/>
            <person name="Bian C."/>
            <person name="Tsai W.C."/>
            <person name="Yeh C.M."/>
            <person name="Liu K.W."/>
            <person name="Yoshida K."/>
            <person name="Zhang L.S."/>
            <person name="Chang S.B."/>
            <person name="Chen F."/>
            <person name="Shi Y."/>
            <person name="Su Y.Y."/>
            <person name="Zhang Y.Q."/>
            <person name="Chen L.J."/>
            <person name="Yin Y."/>
            <person name="Lin M."/>
            <person name="Huang H."/>
            <person name="Deng H."/>
            <person name="Wang Z.W."/>
            <person name="Zhu S.L."/>
            <person name="Zhao X."/>
            <person name="Deng C."/>
            <person name="Niu S.C."/>
            <person name="Huang J."/>
            <person name="Wang M."/>
            <person name="Liu G.H."/>
            <person name="Yang H.J."/>
            <person name="Xiao X.J."/>
            <person name="Hsiao Y.Y."/>
            <person name="Wu W.L."/>
            <person name="Chen Y.Y."/>
            <person name="Mitsuda N."/>
            <person name="Ohme-Takagi M."/>
            <person name="Luo Y.B."/>
            <person name="Van de Peer Y."/>
            <person name="Liu Z.J."/>
        </authorList>
    </citation>
    <scope>NUCLEOTIDE SEQUENCE [LARGE SCALE GENOMIC DNA]</scope>
    <source>
        <tissue evidence="9">The whole plant</tissue>
    </source>
</reference>
<keyword evidence="10" id="KW-1185">Reference proteome</keyword>
<keyword evidence="3" id="KW-0479">Metal-binding</keyword>
<dbReference type="GO" id="GO:0016616">
    <property type="term" value="F:oxidoreductase activity, acting on the CH-OH group of donors, NAD or NADP as acceptor"/>
    <property type="evidence" value="ECO:0007669"/>
    <property type="project" value="InterPro"/>
</dbReference>
<dbReference type="SUPFAM" id="SSF51735">
    <property type="entry name" value="NAD(P)-binding Rossmann-fold domains"/>
    <property type="match status" value="1"/>
</dbReference>
<dbReference type="GO" id="GO:0046872">
    <property type="term" value="F:metal ion binding"/>
    <property type="evidence" value="ECO:0007669"/>
    <property type="project" value="UniProtKB-KW"/>
</dbReference>
<dbReference type="SUPFAM" id="SSF50129">
    <property type="entry name" value="GroES-like"/>
    <property type="match status" value="1"/>
</dbReference>
<organism evidence="9 10">
    <name type="scientific">Dendrobium catenatum</name>
    <dbReference type="NCBI Taxonomy" id="906689"/>
    <lineage>
        <taxon>Eukaryota</taxon>
        <taxon>Viridiplantae</taxon>
        <taxon>Streptophyta</taxon>
        <taxon>Embryophyta</taxon>
        <taxon>Tracheophyta</taxon>
        <taxon>Spermatophyta</taxon>
        <taxon>Magnoliopsida</taxon>
        <taxon>Liliopsida</taxon>
        <taxon>Asparagales</taxon>
        <taxon>Orchidaceae</taxon>
        <taxon>Epidendroideae</taxon>
        <taxon>Malaxideae</taxon>
        <taxon>Dendrobiinae</taxon>
        <taxon>Dendrobium</taxon>
    </lineage>
</organism>
<dbReference type="Gene3D" id="3.90.180.10">
    <property type="entry name" value="Medium-chain alcohol dehydrogenases, catalytic domain"/>
    <property type="match status" value="2"/>
</dbReference>
<evidence type="ECO:0000259" key="8">
    <source>
        <dbReference type="Pfam" id="PF08240"/>
    </source>
</evidence>
<feature type="compositionally biased region" description="Basic and acidic residues" evidence="6">
    <location>
        <begin position="430"/>
        <end position="439"/>
    </location>
</feature>
<evidence type="ECO:0000259" key="7">
    <source>
        <dbReference type="Pfam" id="PF00107"/>
    </source>
</evidence>
<evidence type="ECO:0000313" key="9">
    <source>
        <dbReference type="EMBL" id="PKU65378.1"/>
    </source>
</evidence>
<evidence type="ECO:0000313" key="10">
    <source>
        <dbReference type="Proteomes" id="UP000233837"/>
    </source>
</evidence>
<dbReference type="Gene3D" id="3.40.50.720">
    <property type="entry name" value="NAD(P)-binding Rossmann-like Domain"/>
    <property type="match status" value="2"/>
</dbReference>
<dbReference type="EMBL" id="KZ503344">
    <property type="protein sequence ID" value="PKU65378.1"/>
    <property type="molecule type" value="Genomic_DNA"/>
</dbReference>
<dbReference type="InterPro" id="IPR047109">
    <property type="entry name" value="CAD-like"/>
</dbReference>